<reference evidence="1 2" key="1">
    <citation type="submission" date="2017-03" db="EMBL/GenBank/DDBJ databases">
        <title>Genome Survey of Euroglyphus maynei.</title>
        <authorList>
            <person name="Arlian L.G."/>
            <person name="Morgan M.S."/>
            <person name="Rider S.D."/>
        </authorList>
    </citation>
    <scope>NUCLEOTIDE SEQUENCE [LARGE SCALE GENOMIC DNA]</scope>
    <source>
        <strain evidence="1">Arlian Lab</strain>
        <tissue evidence="1">Whole body</tissue>
    </source>
</reference>
<comment type="caution">
    <text evidence="1">The sequence shown here is derived from an EMBL/GenBank/DDBJ whole genome shotgun (WGS) entry which is preliminary data.</text>
</comment>
<proteinExistence type="predicted"/>
<dbReference type="Proteomes" id="UP000194236">
    <property type="component" value="Unassembled WGS sequence"/>
</dbReference>
<gene>
    <name evidence="1" type="ORF">BLA29_006792</name>
</gene>
<sequence>MTMSGVKYCIGKTLFYNSDFMTDWESSRSYCSGIFHGYRRADLLYYDEKSDPDSDLELLLENYHPNNPEFPTSALCCPIINNDDHYSTTLSYSIECKWLHNGEIIPEEYYRDVSFENIDECKFLMVNLLNGFKPKFSRSFDVSNQQAIQMWMK</sequence>
<evidence type="ECO:0000313" key="2">
    <source>
        <dbReference type="Proteomes" id="UP000194236"/>
    </source>
</evidence>
<dbReference type="EMBL" id="MUJZ01044313">
    <property type="protein sequence ID" value="OTF74979.1"/>
    <property type="molecule type" value="Genomic_DNA"/>
</dbReference>
<evidence type="ECO:0000313" key="1">
    <source>
        <dbReference type="EMBL" id="OTF74979.1"/>
    </source>
</evidence>
<dbReference type="AlphaFoldDB" id="A0A1Y3B2E1"/>
<name>A0A1Y3B2E1_EURMA</name>
<organism evidence="1 2">
    <name type="scientific">Euroglyphus maynei</name>
    <name type="common">Mayne's house dust mite</name>
    <dbReference type="NCBI Taxonomy" id="6958"/>
    <lineage>
        <taxon>Eukaryota</taxon>
        <taxon>Metazoa</taxon>
        <taxon>Ecdysozoa</taxon>
        <taxon>Arthropoda</taxon>
        <taxon>Chelicerata</taxon>
        <taxon>Arachnida</taxon>
        <taxon>Acari</taxon>
        <taxon>Acariformes</taxon>
        <taxon>Sarcoptiformes</taxon>
        <taxon>Astigmata</taxon>
        <taxon>Psoroptidia</taxon>
        <taxon>Analgoidea</taxon>
        <taxon>Pyroglyphidae</taxon>
        <taxon>Pyroglyphinae</taxon>
        <taxon>Euroglyphus</taxon>
    </lineage>
</organism>
<protein>
    <submittedName>
        <fullName evidence="1">Uncharacterized protein</fullName>
    </submittedName>
</protein>
<keyword evidence="2" id="KW-1185">Reference proteome</keyword>
<accession>A0A1Y3B2E1</accession>